<keyword evidence="4" id="KW-1185">Reference proteome</keyword>
<sequence length="141" mass="15380">MPSPNQHQPTKVSIPNSLAKISSHWSPKLVASLNNSYDIKIVKVSGDFVWHSHPDTDELFYILSGNLTIKLCEPENKETEDLKDVNMSEGDMIVIPKGVRHCPATVGGQEVAIMLIEPSGVVNTGDAADTKGLKAVVEDFR</sequence>
<dbReference type="EMBL" id="QUQM01000003">
    <property type="protein sequence ID" value="KAA8648394.1"/>
    <property type="molecule type" value="Genomic_DNA"/>
</dbReference>
<dbReference type="PANTHER" id="PTHR36114">
    <property type="entry name" value="16.7 KDA PROTEIN IN WHIE LOCUS"/>
    <property type="match status" value="1"/>
</dbReference>
<proteinExistence type="predicted"/>
<accession>A0A4S3JXB6</accession>
<dbReference type="AlphaFoldDB" id="A0A4S3JXB6"/>
<dbReference type="InterPro" id="IPR013096">
    <property type="entry name" value="Cupin_2"/>
</dbReference>
<protein>
    <recommendedName>
        <fullName evidence="1">Cupin type-2 domain-containing protein</fullName>
    </recommendedName>
</protein>
<evidence type="ECO:0000313" key="3">
    <source>
        <dbReference type="EMBL" id="THD00167.1"/>
    </source>
</evidence>
<dbReference type="CDD" id="cd02226">
    <property type="entry name" value="cupin_YdbB-like"/>
    <property type="match status" value="1"/>
</dbReference>
<dbReference type="RefSeq" id="XP_033427755.1">
    <property type="nucleotide sequence ID" value="XM_033568949.1"/>
</dbReference>
<dbReference type="InterPro" id="IPR011051">
    <property type="entry name" value="RmlC_Cupin_sf"/>
</dbReference>
<dbReference type="SUPFAM" id="SSF51182">
    <property type="entry name" value="RmlC-like cupins"/>
    <property type="match status" value="1"/>
</dbReference>
<dbReference type="EMBL" id="SOSA01000005">
    <property type="protein sequence ID" value="THD00167.1"/>
    <property type="molecule type" value="Genomic_DNA"/>
</dbReference>
<evidence type="ECO:0000313" key="4">
    <source>
        <dbReference type="Proteomes" id="UP000308092"/>
    </source>
</evidence>
<dbReference type="Proteomes" id="UP000308092">
    <property type="component" value="Unassembled WGS sequence"/>
</dbReference>
<dbReference type="OrthoDB" id="204928at2759"/>
<comment type="caution">
    <text evidence="3">The sequence shown here is derived from an EMBL/GenBank/DDBJ whole genome shotgun (WGS) entry which is preliminary data.</text>
</comment>
<dbReference type="VEuPathDB" id="FungiDB:EYZ11_000358"/>
<reference evidence="3 4" key="1">
    <citation type="submission" date="2019-03" db="EMBL/GenBank/DDBJ databases">
        <title>The genome sequence of a newly discovered highly antifungal drug resistant Aspergillus species, Aspergillus tanneri NIH 1004.</title>
        <authorList>
            <person name="Mounaud S."/>
            <person name="Singh I."/>
            <person name="Joardar V."/>
            <person name="Pakala S."/>
            <person name="Pakala S."/>
            <person name="Venepally P."/>
            <person name="Hoover J."/>
            <person name="Nierman W."/>
            <person name="Chung J."/>
            <person name="Losada L."/>
        </authorList>
    </citation>
    <scope>NUCLEOTIDE SEQUENCE [LARGE SCALE GENOMIC DNA]</scope>
    <source>
        <strain evidence="3 4">NIH1004</strain>
    </source>
</reference>
<dbReference type="InterPro" id="IPR052044">
    <property type="entry name" value="PKS_Associated_Protein"/>
</dbReference>
<reference evidence="2 5" key="2">
    <citation type="submission" date="2019-08" db="EMBL/GenBank/DDBJ databases">
        <title>The genome sequence of a newly discovered highly antifungal drug resistant Aspergillus species, Aspergillus tanneri NIH 1004.</title>
        <authorList>
            <person name="Mounaud S."/>
            <person name="Singh I."/>
            <person name="Joardar V."/>
            <person name="Pakala S."/>
            <person name="Pakala S."/>
            <person name="Venepally P."/>
            <person name="Chung J.K."/>
            <person name="Losada L."/>
            <person name="Nierman W.C."/>
        </authorList>
    </citation>
    <scope>NUCLEOTIDE SEQUENCE [LARGE SCALE GENOMIC DNA]</scope>
    <source>
        <strain evidence="2 5">NIH1004</strain>
    </source>
</reference>
<dbReference type="PANTHER" id="PTHR36114:SF1">
    <property type="entry name" value="16.7 KDA PROTEIN IN WHIE LOCUS"/>
    <property type="match status" value="1"/>
</dbReference>
<name>A0A4S3JXB6_9EURO</name>
<evidence type="ECO:0000313" key="2">
    <source>
        <dbReference type="EMBL" id="KAA8648394.1"/>
    </source>
</evidence>
<dbReference type="GeneID" id="54326981"/>
<dbReference type="STRING" id="1220188.A0A4S3JXB6"/>
<dbReference type="Pfam" id="PF07883">
    <property type="entry name" value="Cupin_2"/>
    <property type="match status" value="1"/>
</dbReference>
<organism evidence="3 4">
    <name type="scientific">Aspergillus tanneri</name>
    <dbReference type="NCBI Taxonomy" id="1220188"/>
    <lineage>
        <taxon>Eukaryota</taxon>
        <taxon>Fungi</taxon>
        <taxon>Dikarya</taxon>
        <taxon>Ascomycota</taxon>
        <taxon>Pezizomycotina</taxon>
        <taxon>Eurotiomycetes</taxon>
        <taxon>Eurotiomycetidae</taxon>
        <taxon>Eurotiales</taxon>
        <taxon>Aspergillaceae</taxon>
        <taxon>Aspergillus</taxon>
        <taxon>Aspergillus subgen. Circumdati</taxon>
    </lineage>
</organism>
<evidence type="ECO:0000313" key="5">
    <source>
        <dbReference type="Proteomes" id="UP000324241"/>
    </source>
</evidence>
<dbReference type="Gene3D" id="2.60.120.10">
    <property type="entry name" value="Jelly Rolls"/>
    <property type="match status" value="1"/>
</dbReference>
<gene>
    <name evidence="2" type="ORF">ATNIH1004_004279</name>
    <name evidence="3" type="ORF">EYZ11_000358</name>
</gene>
<evidence type="ECO:0000259" key="1">
    <source>
        <dbReference type="Pfam" id="PF07883"/>
    </source>
</evidence>
<dbReference type="Proteomes" id="UP000324241">
    <property type="component" value="Unassembled WGS sequence"/>
</dbReference>
<dbReference type="InterPro" id="IPR014710">
    <property type="entry name" value="RmlC-like_jellyroll"/>
</dbReference>
<feature type="domain" description="Cupin type-2" evidence="1">
    <location>
        <begin position="43"/>
        <end position="116"/>
    </location>
</feature>